<evidence type="ECO:0000313" key="3">
    <source>
        <dbReference type="Proteomes" id="UP001066276"/>
    </source>
</evidence>
<accession>A0AAV7NTI5</accession>
<dbReference type="EMBL" id="JANPWB010000012">
    <property type="protein sequence ID" value="KAJ1118784.1"/>
    <property type="molecule type" value="Genomic_DNA"/>
</dbReference>
<reference evidence="2" key="1">
    <citation type="journal article" date="2022" name="bioRxiv">
        <title>Sequencing and chromosome-scale assembly of the giantPleurodeles waltlgenome.</title>
        <authorList>
            <person name="Brown T."/>
            <person name="Elewa A."/>
            <person name="Iarovenko S."/>
            <person name="Subramanian E."/>
            <person name="Araus A.J."/>
            <person name="Petzold A."/>
            <person name="Susuki M."/>
            <person name="Suzuki K.-i.T."/>
            <person name="Hayashi T."/>
            <person name="Toyoda A."/>
            <person name="Oliveira C."/>
            <person name="Osipova E."/>
            <person name="Leigh N.D."/>
            <person name="Simon A."/>
            <person name="Yun M.H."/>
        </authorList>
    </citation>
    <scope>NUCLEOTIDE SEQUENCE</scope>
    <source>
        <strain evidence="2">20211129_DDA</strain>
        <tissue evidence="2">Liver</tissue>
    </source>
</reference>
<feature type="region of interest" description="Disordered" evidence="1">
    <location>
        <begin position="1"/>
        <end position="119"/>
    </location>
</feature>
<dbReference type="Proteomes" id="UP001066276">
    <property type="component" value="Chromosome 8"/>
</dbReference>
<evidence type="ECO:0000313" key="2">
    <source>
        <dbReference type="EMBL" id="KAJ1118784.1"/>
    </source>
</evidence>
<sequence length="173" mass="18401">MTLPSKGGHQGHQSFPAGGALRPPSARNRPRGCPASRPRGPVPQGTAAVPRPSEGRPSIVKEEEGVPAARLHRRYGPPAHLSERCPLGPPGSPREAQPSPVQRGGREHAAPRGGRFNLLRRTAISPLQWGEAADIRRSPPSHRSASSALAFEFYKLGPRRNRASRSAGHLAAG</sequence>
<comment type="caution">
    <text evidence="2">The sequence shown here is derived from an EMBL/GenBank/DDBJ whole genome shotgun (WGS) entry which is preliminary data.</text>
</comment>
<dbReference type="AlphaFoldDB" id="A0AAV7NTI5"/>
<gene>
    <name evidence="2" type="ORF">NDU88_006971</name>
</gene>
<organism evidence="2 3">
    <name type="scientific">Pleurodeles waltl</name>
    <name type="common">Iberian ribbed newt</name>
    <dbReference type="NCBI Taxonomy" id="8319"/>
    <lineage>
        <taxon>Eukaryota</taxon>
        <taxon>Metazoa</taxon>
        <taxon>Chordata</taxon>
        <taxon>Craniata</taxon>
        <taxon>Vertebrata</taxon>
        <taxon>Euteleostomi</taxon>
        <taxon>Amphibia</taxon>
        <taxon>Batrachia</taxon>
        <taxon>Caudata</taxon>
        <taxon>Salamandroidea</taxon>
        <taxon>Salamandridae</taxon>
        <taxon>Pleurodelinae</taxon>
        <taxon>Pleurodeles</taxon>
    </lineage>
</organism>
<evidence type="ECO:0000256" key="1">
    <source>
        <dbReference type="SAM" id="MobiDB-lite"/>
    </source>
</evidence>
<name>A0AAV7NTI5_PLEWA</name>
<proteinExistence type="predicted"/>
<protein>
    <submittedName>
        <fullName evidence="2">Uncharacterized protein</fullName>
    </submittedName>
</protein>
<keyword evidence="3" id="KW-1185">Reference proteome</keyword>